<accession>A0ABY9WHD5</accession>
<dbReference type="Proteomes" id="UP001611383">
    <property type="component" value="Chromosome"/>
</dbReference>
<reference evidence="1 2" key="1">
    <citation type="submission" date="2019-08" db="EMBL/GenBank/DDBJ databases">
        <title>Archangium and Cystobacter genomes.</title>
        <authorList>
            <person name="Chen I.-C.K."/>
            <person name="Wielgoss S."/>
        </authorList>
    </citation>
    <scope>NUCLEOTIDE SEQUENCE [LARGE SCALE GENOMIC DNA]</scope>
    <source>
        <strain evidence="1 2">Cbm 6</strain>
    </source>
</reference>
<dbReference type="EMBL" id="CP043494">
    <property type="protein sequence ID" value="WNG43133.1"/>
    <property type="molecule type" value="Genomic_DNA"/>
</dbReference>
<evidence type="ECO:0000313" key="2">
    <source>
        <dbReference type="Proteomes" id="UP001611383"/>
    </source>
</evidence>
<dbReference type="SUPFAM" id="SSF53901">
    <property type="entry name" value="Thiolase-like"/>
    <property type="match status" value="2"/>
</dbReference>
<proteinExistence type="predicted"/>
<gene>
    <name evidence="1" type="ORF">F0U60_02735</name>
</gene>
<sequence>MNTGAPSSPTRAQGSALPGNTIAITGLGMVSAIGSDVASSCAAARAGLTRWRELDIQVTDEDTLEAVPLKGQEVSSLTLGFEGFARWLRLGDAALRDLMEHSGLERPAFAQTGIHLQLPGTWLEEVHIQGSLLDRLPEGERERVRRGVDAERTEKREQLTRRFLPELLALNQLPLAPRTQVYAFGGAATFTQVLARAVEALRSRTLERCIVGGIDSWVDGETLTQAYEMGLLRTPNRPVGRFPGEAAAFVLLERLDSARARGARVEALLGPVASTVEAGHRFSGRSLTGAALFEAITTCFPEGARQAEGAELSIVNLNGDESRSREYGYALVRLQEAGLPTSSRRWYVPEHFGEIGAATGAVAICMGVRGFIRRYARSPSILVSLLDDELHRGAFLLRDIPWRQDEAGVTAPHGRQS</sequence>
<evidence type="ECO:0000313" key="1">
    <source>
        <dbReference type="EMBL" id="WNG43133.1"/>
    </source>
</evidence>
<name>A0ABY9WHD5_9BACT</name>
<dbReference type="InterPro" id="IPR016039">
    <property type="entry name" value="Thiolase-like"/>
</dbReference>
<keyword evidence="2" id="KW-1185">Reference proteome</keyword>
<dbReference type="RefSeq" id="WP_395813623.1">
    <property type="nucleotide sequence ID" value="NZ_CP043494.1"/>
</dbReference>
<dbReference type="Gene3D" id="3.40.47.10">
    <property type="match status" value="1"/>
</dbReference>
<protein>
    <recommendedName>
        <fullName evidence="3">Beta-ketoacyl synthase N-terminal domain-containing protein</fullName>
    </recommendedName>
</protein>
<evidence type="ECO:0008006" key="3">
    <source>
        <dbReference type="Google" id="ProtNLM"/>
    </source>
</evidence>
<organism evidence="1 2">
    <name type="scientific">Archangium minus</name>
    <dbReference type="NCBI Taxonomy" id="83450"/>
    <lineage>
        <taxon>Bacteria</taxon>
        <taxon>Pseudomonadati</taxon>
        <taxon>Myxococcota</taxon>
        <taxon>Myxococcia</taxon>
        <taxon>Myxococcales</taxon>
        <taxon>Cystobacterineae</taxon>
        <taxon>Archangiaceae</taxon>
        <taxon>Archangium</taxon>
    </lineage>
</organism>